<evidence type="ECO:0000256" key="2">
    <source>
        <dbReference type="ARBA" id="ARBA00022771"/>
    </source>
</evidence>
<protein>
    <recommendedName>
        <fullName evidence="5">CHHC U11-48K-type domain-containing protein</fullName>
    </recommendedName>
</protein>
<dbReference type="PANTHER" id="PTHR21402:SF9">
    <property type="entry name" value="GAMETOCYTE-SPECIFIC FACTOR 1"/>
    <property type="match status" value="1"/>
</dbReference>
<dbReference type="SUPFAM" id="SSF57667">
    <property type="entry name" value="beta-beta-alpha zinc fingers"/>
    <property type="match status" value="1"/>
</dbReference>
<accession>A0ABI7YK90</accession>
<evidence type="ECO:0000256" key="3">
    <source>
        <dbReference type="ARBA" id="ARBA00022833"/>
    </source>
</evidence>
<evidence type="ECO:0000313" key="6">
    <source>
        <dbReference type="Ensembl" id="ENSFCTP00005035223.1"/>
    </source>
</evidence>
<evidence type="ECO:0000313" key="7">
    <source>
        <dbReference type="Proteomes" id="UP000823872"/>
    </source>
</evidence>
<sequence>MVSRPALGFSSIISNMEETYVDSLDPEKLLQCPYDKNHQIRVCRFPYLLIQCRKNHPDVANKLATCPFNAHHQVPRAAISHHISQAVAIKVVLSRMLSTKPGTLDKRLWPRAPGSALLSMKTGIKICASFVWSTANYCGNNIPASNIVMEHKSNLASGMRVPKSPPYVLPWKNNGNAQ</sequence>
<keyword evidence="7" id="KW-1185">Reference proteome</keyword>
<evidence type="ECO:0000256" key="4">
    <source>
        <dbReference type="PROSITE-ProRule" id="PRU01141"/>
    </source>
</evidence>
<dbReference type="InterPro" id="IPR036236">
    <property type="entry name" value="Znf_C2H2_sf"/>
</dbReference>
<dbReference type="Ensembl" id="ENSFCTT00005048682.1">
    <property type="protein sequence ID" value="ENSFCTP00005035223.1"/>
    <property type="gene ID" value="ENSFCTG00005016946.1"/>
</dbReference>
<keyword evidence="3" id="KW-0862">Zinc</keyword>
<dbReference type="GeneTree" id="ENSGT00940000156784"/>
<dbReference type="PROSITE" id="PS51800">
    <property type="entry name" value="ZF_CHHC_U11_48K"/>
    <property type="match status" value="1"/>
</dbReference>
<evidence type="ECO:0000256" key="1">
    <source>
        <dbReference type="ARBA" id="ARBA00022723"/>
    </source>
</evidence>
<dbReference type="Pfam" id="PF05253">
    <property type="entry name" value="zf-U11-48K"/>
    <property type="match status" value="2"/>
</dbReference>
<feature type="domain" description="CHHC U11-48K-type" evidence="5">
    <location>
        <begin position="29"/>
        <end position="56"/>
    </location>
</feature>
<keyword evidence="2 4" id="KW-0863">Zinc-finger</keyword>
<proteinExistence type="predicted"/>
<evidence type="ECO:0000259" key="5">
    <source>
        <dbReference type="PROSITE" id="PS51800"/>
    </source>
</evidence>
<dbReference type="PANTHER" id="PTHR21402">
    <property type="entry name" value="GAMETOCYTE SPECIFIC FACTOR 1-RELATED"/>
    <property type="match status" value="1"/>
</dbReference>
<organism evidence="6 7">
    <name type="scientific">Felis catus</name>
    <name type="common">Cat</name>
    <name type="synonym">Felis silvestris catus</name>
    <dbReference type="NCBI Taxonomy" id="9685"/>
    <lineage>
        <taxon>Eukaryota</taxon>
        <taxon>Metazoa</taxon>
        <taxon>Chordata</taxon>
        <taxon>Craniata</taxon>
        <taxon>Vertebrata</taxon>
        <taxon>Euteleostomi</taxon>
        <taxon>Mammalia</taxon>
        <taxon>Eutheria</taxon>
        <taxon>Laurasiatheria</taxon>
        <taxon>Carnivora</taxon>
        <taxon>Feliformia</taxon>
        <taxon>Felidae</taxon>
        <taxon>Felinae</taxon>
        <taxon>Felis</taxon>
    </lineage>
</organism>
<name>A0ABI7YK90_FELCA</name>
<dbReference type="Proteomes" id="UP000823872">
    <property type="component" value="Chromosome C2"/>
</dbReference>
<dbReference type="InterPro" id="IPR022776">
    <property type="entry name" value="TRM13/UPF0224_CHHC_Znf_dom"/>
</dbReference>
<keyword evidence="1" id="KW-0479">Metal-binding</keyword>
<dbReference type="InterPro" id="IPR051591">
    <property type="entry name" value="UPF0224_FAM112_RNA_Proc"/>
</dbReference>
<reference evidence="6" key="3">
    <citation type="submission" date="2025-09" db="UniProtKB">
        <authorList>
            <consortium name="Ensembl"/>
        </authorList>
    </citation>
    <scope>IDENTIFICATION</scope>
    <source>
        <strain evidence="6">breed Abyssinian</strain>
    </source>
</reference>
<reference evidence="6" key="2">
    <citation type="submission" date="2025-08" db="UniProtKB">
        <authorList>
            <consortium name="Ensembl"/>
        </authorList>
    </citation>
    <scope>IDENTIFICATION</scope>
    <source>
        <strain evidence="6">breed Abyssinian</strain>
    </source>
</reference>
<reference evidence="6 7" key="1">
    <citation type="submission" date="2021-02" db="EMBL/GenBank/DDBJ databases">
        <title>Safari Cat Assemblies.</title>
        <authorList>
            <person name="Bredemeyer K.R."/>
            <person name="Murphy W.J."/>
        </authorList>
    </citation>
    <scope>NUCLEOTIDE SEQUENCE [LARGE SCALE GENOMIC DNA]</scope>
</reference>